<accession>A0A7X0SHX5</accession>
<dbReference type="Gene3D" id="1.20.81.30">
    <property type="entry name" value="Type II secretion system (T2SS), domain F"/>
    <property type="match status" value="1"/>
</dbReference>
<reference evidence="2 3" key="1">
    <citation type="submission" date="2020-08" db="EMBL/GenBank/DDBJ databases">
        <title>Clostridia isolated from Swiss meat.</title>
        <authorList>
            <person name="Wambui J."/>
            <person name="Stevens M.J.A."/>
            <person name="Stephan R."/>
        </authorList>
    </citation>
    <scope>NUCLEOTIDE SEQUENCE [LARGE SCALE GENOMIC DNA]</scope>
    <source>
        <strain evidence="2 3">CM001</strain>
    </source>
</reference>
<feature type="transmembrane region" description="Helical" evidence="1">
    <location>
        <begin position="6"/>
        <end position="26"/>
    </location>
</feature>
<feature type="transmembrane region" description="Helical" evidence="1">
    <location>
        <begin position="77"/>
        <end position="96"/>
    </location>
</feature>
<protein>
    <recommendedName>
        <fullName evidence="4">Type II secretion system (T2SS), protein F</fullName>
    </recommendedName>
</protein>
<evidence type="ECO:0000313" key="3">
    <source>
        <dbReference type="Proteomes" id="UP000585258"/>
    </source>
</evidence>
<keyword evidence="1" id="KW-0812">Transmembrane</keyword>
<sequence length="277" mass="31361">MKIIVNLLYVLIVTTIFSGSYYIIFITKKENIKNKKNNKKTESYGKLNEIMKKRSTGFFSYDRINSYLKMNGNPMKISPAAYILIKCLSSIIVFILFSSDIIIAFVGSIIGFYLVNLIIYSSNKKDMDKIKIQIVDVYDFLSIQTAAGVFIGSALTECYLMVRNTRLKNAFAEMCAEINLTKDVLQSLEKFGKSFNSVEIDAFVLTIKQSLRTGKIEKALNDLSNSQKDSNIILIQQQTDKIGTSKDIIQLMMYFGILATIMFGLFAEISKGWNGLF</sequence>
<keyword evidence="1" id="KW-0472">Membrane</keyword>
<evidence type="ECO:0000313" key="2">
    <source>
        <dbReference type="EMBL" id="MBB6716648.1"/>
    </source>
</evidence>
<comment type="caution">
    <text evidence="2">The sequence shown here is derived from an EMBL/GenBank/DDBJ whole genome shotgun (WGS) entry which is preliminary data.</text>
</comment>
<dbReference type="EMBL" id="JACKWY010000018">
    <property type="protein sequence ID" value="MBB6716648.1"/>
    <property type="molecule type" value="Genomic_DNA"/>
</dbReference>
<name>A0A7X0SHX5_9CLOT</name>
<proteinExistence type="predicted"/>
<dbReference type="RefSeq" id="WP_185165640.1">
    <property type="nucleotide sequence ID" value="NZ_JACKWY010000018.1"/>
</dbReference>
<organism evidence="2 3">
    <name type="scientific">Clostridium gasigenes</name>
    <dbReference type="NCBI Taxonomy" id="94869"/>
    <lineage>
        <taxon>Bacteria</taxon>
        <taxon>Bacillati</taxon>
        <taxon>Bacillota</taxon>
        <taxon>Clostridia</taxon>
        <taxon>Eubacteriales</taxon>
        <taxon>Clostridiaceae</taxon>
        <taxon>Clostridium</taxon>
    </lineage>
</organism>
<keyword evidence="1" id="KW-1133">Transmembrane helix</keyword>
<feature type="transmembrane region" description="Helical" evidence="1">
    <location>
        <begin position="251"/>
        <end position="269"/>
    </location>
</feature>
<dbReference type="InterPro" id="IPR042094">
    <property type="entry name" value="T2SS_GspF_sf"/>
</dbReference>
<dbReference type="Proteomes" id="UP000585258">
    <property type="component" value="Unassembled WGS sequence"/>
</dbReference>
<dbReference type="AlphaFoldDB" id="A0A7X0SHX5"/>
<feature type="transmembrane region" description="Helical" evidence="1">
    <location>
        <begin position="102"/>
        <end position="121"/>
    </location>
</feature>
<gene>
    <name evidence="2" type="ORF">H7E68_18345</name>
</gene>
<evidence type="ECO:0008006" key="4">
    <source>
        <dbReference type="Google" id="ProtNLM"/>
    </source>
</evidence>
<evidence type="ECO:0000256" key="1">
    <source>
        <dbReference type="SAM" id="Phobius"/>
    </source>
</evidence>